<protein>
    <submittedName>
        <fullName evidence="3">PhnD/SsuA/transferrin family substrate-binding protein</fullName>
    </submittedName>
    <submittedName>
        <fullName evidence="2">Phosphonate ABC transporter substrate-binding protein</fullName>
    </submittedName>
</protein>
<dbReference type="Gene3D" id="3.40.190.10">
    <property type="entry name" value="Periplasmic binding protein-like II"/>
    <property type="match status" value="2"/>
</dbReference>
<dbReference type="KEGG" id="pmic:NW74_05130"/>
<gene>
    <name evidence="3" type="ORF">NM222_02810</name>
    <name evidence="2" type="ORF">NW74_05130</name>
</gene>
<dbReference type="OrthoDB" id="9776786at2"/>
<dbReference type="RefSeq" id="WP_029948677.1">
    <property type="nucleotide sequence ID" value="NZ_BHYQ01000003.1"/>
</dbReference>
<dbReference type="SUPFAM" id="SSF53850">
    <property type="entry name" value="Periplasmic binding protein-like II"/>
    <property type="match status" value="1"/>
</dbReference>
<dbReference type="AlphaFoldDB" id="A0A0B4S1N2"/>
<dbReference type="Pfam" id="PF12974">
    <property type="entry name" value="Phosphonate-bd"/>
    <property type="match status" value="1"/>
</dbReference>
<reference evidence="3" key="2">
    <citation type="submission" date="2022-07" db="EMBL/GenBank/DDBJ databases">
        <title>Parvimonas micra travels from the subgingival sulcus of the human oral cavity to the colorectal adenocarcinoma.</title>
        <authorList>
            <person name="Conde-Perez K."/>
            <person name="Buetas E."/>
            <person name="Aja-Macaya P."/>
            <person name="Martin-De Arribas E."/>
            <person name="Iglesias-Corras I."/>
            <person name="Trigo-Tasende N."/>
            <person name="Nasser-Ali M."/>
            <person name="Estevez L.S."/>
            <person name="Rumbo-Feal S."/>
            <person name="Otero-Alen B."/>
            <person name="Noguera J.F."/>
            <person name="Concha A."/>
            <person name="Pardinas-Lopez S."/>
            <person name="Carda-Dieguez M."/>
            <person name="Gomez-Randulfe I."/>
            <person name="Martinez-Lago N."/>
            <person name="Ladra S."/>
            <person name="Aparicio L.A."/>
            <person name="Bou G."/>
            <person name="Mira A."/>
            <person name="Vallejo J.A."/>
            <person name="Poza M."/>
        </authorList>
    </citation>
    <scope>NUCLEOTIDE SEQUENCE</scope>
    <source>
        <strain evidence="3">PM102KC-G-1</strain>
    </source>
</reference>
<dbReference type="Proteomes" id="UP001210690">
    <property type="component" value="Chromosome"/>
</dbReference>
<dbReference type="PANTHER" id="PTHR35841">
    <property type="entry name" value="PHOSPHONATES-BINDING PERIPLASMIC PROTEIN"/>
    <property type="match status" value="1"/>
</dbReference>
<name>A0A0B4S1N2_9FIRM</name>
<organism evidence="2 4">
    <name type="scientific">Parvimonas micra</name>
    <dbReference type="NCBI Taxonomy" id="33033"/>
    <lineage>
        <taxon>Bacteria</taxon>
        <taxon>Bacillati</taxon>
        <taxon>Bacillota</taxon>
        <taxon>Tissierellia</taxon>
        <taxon>Tissierellales</taxon>
        <taxon>Peptoniphilaceae</taxon>
        <taxon>Parvimonas</taxon>
    </lineage>
</organism>
<reference evidence="2 4" key="1">
    <citation type="submission" date="2014-10" db="EMBL/GenBank/DDBJ databases">
        <title>Complete genome sequence of Parvimonas micra KCOM 1535 (= ChDC B708).</title>
        <authorList>
            <person name="Kook J.-K."/>
            <person name="Park S.-N."/>
            <person name="Lim Y.K."/>
            <person name="Roh H."/>
        </authorList>
    </citation>
    <scope>NUCLEOTIDE SEQUENCE [LARGE SCALE GENOMIC DNA]</scope>
    <source>
        <strain evidence="2">KCOM 1535</strain>
        <strain evidence="4">KCOM 1535 / ChDC B708</strain>
    </source>
</reference>
<dbReference type="PROSITE" id="PS51257">
    <property type="entry name" value="PROKAR_LIPOPROTEIN"/>
    <property type="match status" value="1"/>
</dbReference>
<keyword evidence="1" id="KW-0732">Signal</keyword>
<proteinExistence type="predicted"/>
<dbReference type="EMBL" id="CP101412">
    <property type="protein sequence ID" value="WBB31426.1"/>
    <property type="molecule type" value="Genomic_DNA"/>
</dbReference>
<sequence>MKIFKRILISSLALVLSAGLLVGCGSKKEAKKSADGKITIEKLSIGFVPSREPSEIVTATEPLKNLLKEQLAKEGYDVKNVDITVGTSFEAVGEGLNAGTLDIGFIPAGTYVLYRDGAEVLLTATRKGLSINDDSAKVWNEQKPTKKTNDQATSYRALMIAGPSEKGKAIAKKVNAGEKLTWDDVKDLKWSVMNPTSPAGYIYPTLWLNETFGKTIKDLGNNAILSDSYGSAFARLASGQVDVLCTYADARLDQEKKWTENYGRKASIWEETNLIGVTAPIYNDTVSVSKKSKNITPEFKKALEKALIEIAKTEEGKKVIAVYSHEGYQPAKDADYDNEAKAQEIVKKLK</sequence>
<evidence type="ECO:0000313" key="4">
    <source>
        <dbReference type="Proteomes" id="UP000031386"/>
    </source>
</evidence>
<evidence type="ECO:0000313" key="2">
    <source>
        <dbReference type="EMBL" id="AIZ36757.1"/>
    </source>
</evidence>
<dbReference type="STRING" id="33033.NW74_05130"/>
<accession>A0A0B4S1N2</accession>
<feature type="chain" id="PRO_5042677343" evidence="1">
    <location>
        <begin position="23"/>
        <end position="350"/>
    </location>
</feature>
<feature type="signal peptide" evidence="1">
    <location>
        <begin position="1"/>
        <end position="22"/>
    </location>
</feature>
<keyword evidence="4" id="KW-1185">Reference proteome</keyword>
<dbReference type="EMBL" id="CP009761">
    <property type="protein sequence ID" value="AIZ36757.1"/>
    <property type="molecule type" value="Genomic_DNA"/>
</dbReference>
<evidence type="ECO:0000313" key="3">
    <source>
        <dbReference type="EMBL" id="WBB31426.1"/>
    </source>
</evidence>
<dbReference type="PANTHER" id="PTHR35841:SF1">
    <property type="entry name" value="PHOSPHONATES-BINDING PERIPLASMIC PROTEIN"/>
    <property type="match status" value="1"/>
</dbReference>
<dbReference type="Proteomes" id="UP000031386">
    <property type="component" value="Chromosome"/>
</dbReference>
<evidence type="ECO:0000256" key="1">
    <source>
        <dbReference type="SAM" id="SignalP"/>
    </source>
</evidence>